<evidence type="ECO:0000313" key="2">
    <source>
        <dbReference type="EMBL" id="GGF00247.1"/>
    </source>
</evidence>
<evidence type="ECO:0000256" key="1">
    <source>
        <dbReference type="SAM" id="MobiDB-lite"/>
    </source>
</evidence>
<reference evidence="2" key="1">
    <citation type="journal article" date="2014" name="Int. J. Syst. Evol. Microbiol.">
        <title>Complete genome sequence of Corynebacterium casei LMG S-19264T (=DSM 44701T), isolated from a smear-ripened cheese.</title>
        <authorList>
            <consortium name="US DOE Joint Genome Institute (JGI-PGF)"/>
            <person name="Walter F."/>
            <person name="Albersmeier A."/>
            <person name="Kalinowski J."/>
            <person name="Ruckert C."/>
        </authorList>
    </citation>
    <scope>NUCLEOTIDE SEQUENCE</scope>
    <source>
        <strain evidence="2">CGMCC 1.15725</strain>
    </source>
</reference>
<gene>
    <name evidence="2" type="ORF">GCM10011611_02320</name>
</gene>
<dbReference type="AlphaFoldDB" id="A0A8J2YQC7"/>
<reference evidence="2" key="2">
    <citation type="submission" date="2020-09" db="EMBL/GenBank/DDBJ databases">
        <authorList>
            <person name="Sun Q."/>
            <person name="Zhou Y."/>
        </authorList>
    </citation>
    <scope>NUCLEOTIDE SEQUENCE</scope>
    <source>
        <strain evidence="2">CGMCC 1.15725</strain>
    </source>
</reference>
<evidence type="ECO:0000313" key="3">
    <source>
        <dbReference type="Proteomes" id="UP000646365"/>
    </source>
</evidence>
<accession>A0A8J2YQC7</accession>
<protein>
    <submittedName>
        <fullName evidence="2">Uncharacterized protein</fullName>
    </submittedName>
</protein>
<name>A0A8J2YQC7_9PROT</name>
<dbReference type="RefSeq" id="WP_189041566.1">
    <property type="nucleotide sequence ID" value="NZ_BMJQ01000001.1"/>
</dbReference>
<feature type="region of interest" description="Disordered" evidence="1">
    <location>
        <begin position="225"/>
        <end position="244"/>
    </location>
</feature>
<proteinExistence type="predicted"/>
<sequence>MNDLYEETLFARWPDLYRGRFEPLTVNLMAFGCECNDGWYAVLDALSWVLTTHARALDRPPPIAVQVKEKYGALRYYAHGDDEFDAGAISMAEDLSARICEISGAPGRLCTRGDWYATFSPSVAAEKRFRMLDADEPLPPVPSEEIGRILRERWPTVIDGVVELPPGWLDIGDALASRLSHKGWYPERPATRILELREIDGLLAVRMDGGDARDRGAIAMAAAMADRTDASSGRSLLPPTPDEN</sequence>
<keyword evidence="3" id="KW-1185">Reference proteome</keyword>
<comment type="caution">
    <text evidence="2">The sequence shown here is derived from an EMBL/GenBank/DDBJ whole genome shotgun (WGS) entry which is preliminary data.</text>
</comment>
<dbReference type="EMBL" id="BMJQ01000001">
    <property type="protein sequence ID" value="GGF00247.1"/>
    <property type="molecule type" value="Genomic_DNA"/>
</dbReference>
<dbReference type="Proteomes" id="UP000646365">
    <property type="component" value="Unassembled WGS sequence"/>
</dbReference>
<organism evidence="2 3">
    <name type="scientific">Aliidongia dinghuensis</name>
    <dbReference type="NCBI Taxonomy" id="1867774"/>
    <lineage>
        <taxon>Bacteria</taxon>
        <taxon>Pseudomonadati</taxon>
        <taxon>Pseudomonadota</taxon>
        <taxon>Alphaproteobacteria</taxon>
        <taxon>Rhodospirillales</taxon>
        <taxon>Dongiaceae</taxon>
        <taxon>Aliidongia</taxon>
    </lineage>
</organism>